<accession>A0A8H3M9R8</accession>
<dbReference type="AlphaFoldDB" id="A0A8H3M9R8"/>
<proteinExistence type="predicted"/>
<evidence type="ECO:0000313" key="1">
    <source>
        <dbReference type="EMBL" id="GET03363.1"/>
    </source>
</evidence>
<organism evidence="1 2">
    <name type="scientific">Rhizophagus clarus</name>
    <dbReference type="NCBI Taxonomy" id="94130"/>
    <lineage>
        <taxon>Eukaryota</taxon>
        <taxon>Fungi</taxon>
        <taxon>Fungi incertae sedis</taxon>
        <taxon>Mucoromycota</taxon>
        <taxon>Glomeromycotina</taxon>
        <taxon>Glomeromycetes</taxon>
        <taxon>Glomerales</taxon>
        <taxon>Glomeraceae</taxon>
        <taxon>Rhizophagus</taxon>
    </lineage>
</organism>
<gene>
    <name evidence="1" type="ORF">RCL2_002970400</name>
</gene>
<reference evidence="1" key="1">
    <citation type="submission" date="2019-10" db="EMBL/GenBank/DDBJ databases">
        <title>Conservation and host-specific expression of non-tandemly repeated heterogenous ribosome RNA gene in arbuscular mycorrhizal fungi.</title>
        <authorList>
            <person name="Maeda T."/>
            <person name="Kobayashi Y."/>
            <person name="Nakagawa T."/>
            <person name="Ezawa T."/>
            <person name="Yamaguchi K."/>
            <person name="Bino T."/>
            <person name="Nishimoto Y."/>
            <person name="Shigenobu S."/>
            <person name="Kawaguchi M."/>
        </authorList>
    </citation>
    <scope>NUCLEOTIDE SEQUENCE</scope>
    <source>
        <strain evidence="1">HR1</strain>
    </source>
</reference>
<protein>
    <submittedName>
        <fullName evidence="1">Uncharacterized protein</fullName>
    </submittedName>
</protein>
<evidence type="ECO:0000313" key="2">
    <source>
        <dbReference type="Proteomes" id="UP000615446"/>
    </source>
</evidence>
<comment type="caution">
    <text evidence="1">The sequence shown here is derived from an EMBL/GenBank/DDBJ whole genome shotgun (WGS) entry which is preliminary data.</text>
</comment>
<dbReference type="EMBL" id="BLAL01000321">
    <property type="protein sequence ID" value="GET03363.1"/>
    <property type="molecule type" value="Genomic_DNA"/>
</dbReference>
<dbReference type="Proteomes" id="UP000615446">
    <property type="component" value="Unassembled WGS sequence"/>
</dbReference>
<name>A0A8H3M9R8_9GLOM</name>
<sequence>MGDSTGFLSEFLVSLPFQKSDFEVLLDGSSTFWMWISKADHVISRCIQLQYKIWMRDFDETFSNELFQTTV</sequence>